<feature type="transmembrane region" description="Helical" evidence="1">
    <location>
        <begin position="255"/>
        <end position="277"/>
    </location>
</feature>
<keyword evidence="1" id="KW-0812">Transmembrane</keyword>
<organism evidence="2 3">
    <name type="scientific">Lawsonibacter hominis</name>
    <dbReference type="NCBI Taxonomy" id="2763053"/>
    <lineage>
        <taxon>Bacteria</taxon>
        <taxon>Bacillati</taxon>
        <taxon>Bacillota</taxon>
        <taxon>Clostridia</taxon>
        <taxon>Eubacteriales</taxon>
        <taxon>Oscillospiraceae</taxon>
        <taxon>Lawsonibacter</taxon>
    </lineage>
</organism>
<comment type="caution">
    <text evidence="2">The sequence shown here is derived from an EMBL/GenBank/DDBJ whole genome shotgun (WGS) entry which is preliminary data.</text>
</comment>
<evidence type="ECO:0000256" key="1">
    <source>
        <dbReference type="SAM" id="Phobius"/>
    </source>
</evidence>
<dbReference type="PANTHER" id="PTHR35804:SF1">
    <property type="entry name" value="LYSINE EXPORTER LYSO"/>
    <property type="match status" value="1"/>
</dbReference>
<proteinExistence type="predicted"/>
<dbReference type="Proteomes" id="UP000661435">
    <property type="component" value="Unassembled WGS sequence"/>
</dbReference>
<keyword evidence="1" id="KW-0472">Membrane</keyword>
<feature type="transmembrane region" description="Helical" evidence="1">
    <location>
        <begin position="70"/>
        <end position="92"/>
    </location>
</feature>
<dbReference type="RefSeq" id="WP_186907555.1">
    <property type="nucleotide sequence ID" value="NZ_JACOPP010000008.1"/>
</dbReference>
<feature type="transmembrane region" description="Helical" evidence="1">
    <location>
        <begin position="225"/>
        <end position="248"/>
    </location>
</feature>
<keyword evidence="3" id="KW-1185">Reference proteome</keyword>
<dbReference type="GO" id="GO:0015661">
    <property type="term" value="F:L-lysine efflux transmembrane transporter activity"/>
    <property type="evidence" value="ECO:0007669"/>
    <property type="project" value="InterPro"/>
</dbReference>
<dbReference type="PANTHER" id="PTHR35804">
    <property type="entry name" value="LYSINE EXPORTER LYSO"/>
    <property type="match status" value="1"/>
</dbReference>
<name>A0A8J6M8H6_9FIRM</name>
<feature type="transmembrane region" description="Helical" evidence="1">
    <location>
        <begin position="149"/>
        <end position="168"/>
    </location>
</feature>
<feature type="transmembrane region" description="Helical" evidence="1">
    <location>
        <begin position="189"/>
        <end position="213"/>
    </location>
</feature>
<dbReference type="AlphaFoldDB" id="A0A8J6M8H6"/>
<feature type="transmembrane region" description="Helical" evidence="1">
    <location>
        <begin position="37"/>
        <end position="58"/>
    </location>
</feature>
<feature type="transmembrane region" description="Helical" evidence="1">
    <location>
        <begin position="126"/>
        <end position="143"/>
    </location>
</feature>
<evidence type="ECO:0000313" key="2">
    <source>
        <dbReference type="EMBL" id="MBC5733671.1"/>
    </source>
</evidence>
<dbReference type="GO" id="GO:0005886">
    <property type="term" value="C:plasma membrane"/>
    <property type="evidence" value="ECO:0007669"/>
    <property type="project" value="TreeGrafter"/>
</dbReference>
<evidence type="ECO:0000313" key="3">
    <source>
        <dbReference type="Proteomes" id="UP000661435"/>
    </source>
</evidence>
<protein>
    <submittedName>
        <fullName evidence="2">Lysine exporter LysO family protein</fullName>
    </submittedName>
</protein>
<gene>
    <name evidence="2" type="ORF">H8S57_07995</name>
</gene>
<dbReference type="InterPro" id="IPR005642">
    <property type="entry name" value="LysO"/>
</dbReference>
<accession>A0A8J6M8H6</accession>
<dbReference type="EMBL" id="JACOPP010000008">
    <property type="protein sequence ID" value="MBC5733671.1"/>
    <property type="molecule type" value="Genomic_DNA"/>
</dbReference>
<feature type="transmembrane region" description="Helical" evidence="1">
    <location>
        <begin position="297"/>
        <end position="322"/>
    </location>
</feature>
<dbReference type="Pfam" id="PF03956">
    <property type="entry name" value="Lys_export"/>
    <property type="match status" value="2"/>
</dbReference>
<feature type="transmembrane region" description="Helical" evidence="1">
    <location>
        <begin position="6"/>
        <end position="25"/>
    </location>
</feature>
<sequence length="324" mass="33837">MGTTLGTLLNLAIYIGLVAVGAVIGSRRAVRSRPMPWLGKLQFLALMILIVSLGVKLGANDEVISSLGQIGLAALLITVLAMAGSLLCLYLLRRFVFHLDRYGLPQGSAQETEETEGSGGKADNSLTKWIVLAVALGMLAGYFVIPDRMVAYCGRVIDFGLYLLLFLVGMDMGRQGTMLADIKAAGLKVLLVPVAVAAGTLGCAALAGLFLPLGIKDAMAASAGFGWYSLAPTLLAPYSLSVSAVAFLSNVMREIFSIIAIPFVAKYLGYVECAALPGAAAMDTVLPVVVGATHERIAIYSFTSGVVLSLAVPLLVPAIVALPF</sequence>
<keyword evidence="1" id="KW-1133">Transmembrane helix</keyword>
<reference evidence="2" key="1">
    <citation type="submission" date="2020-08" db="EMBL/GenBank/DDBJ databases">
        <title>Genome public.</title>
        <authorList>
            <person name="Liu C."/>
            <person name="Sun Q."/>
        </authorList>
    </citation>
    <scope>NUCLEOTIDE SEQUENCE</scope>
    <source>
        <strain evidence="2">NSJ-51</strain>
    </source>
</reference>